<accession>A0A1V9Z0F3</accession>
<dbReference type="Gene3D" id="1.25.40.20">
    <property type="entry name" value="Ankyrin repeat-containing domain"/>
    <property type="match status" value="2"/>
</dbReference>
<dbReference type="OrthoDB" id="67499at2759"/>
<dbReference type="Pfam" id="PF13637">
    <property type="entry name" value="Ank_4"/>
    <property type="match status" value="1"/>
</dbReference>
<reference evidence="1 2" key="1">
    <citation type="journal article" date="2014" name="Genome Biol. Evol.">
        <title>The secreted proteins of Achlya hypogyna and Thraustotheca clavata identify the ancestral oomycete secretome and reveal gene acquisitions by horizontal gene transfer.</title>
        <authorList>
            <person name="Misner I."/>
            <person name="Blouin N."/>
            <person name="Leonard G."/>
            <person name="Richards T.A."/>
            <person name="Lane C.E."/>
        </authorList>
    </citation>
    <scope>NUCLEOTIDE SEQUENCE [LARGE SCALE GENOMIC DNA]</scope>
    <source>
        <strain evidence="1 2">ATCC 48635</strain>
    </source>
</reference>
<evidence type="ECO:0000313" key="1">
    <source>
        <dbReference type="EMBL" id="OQR91496.1"/>
    </source>
</evidence>
<dbReference type="Pfam" id="PF12796">
    <property type="entry name" value="Ank_2"/>
    <property type="match status" value="1"/>
</dbReference>
<dbReference type="InterPro" id="IPR002110">
    <property type="entry name" value="Ankyrin_rpt"/>
</dbReference>
<dbReference type="InterPro" id="IPR052050">
    <property type="entry name" value="SecEffector_AnkRepeat"/>
</dbReference>
<dbReference type="PANTHER" id="PTHR46586">
    <property type="entry name" value="ANKYRIN REPEAT-CONTAINING PROTEIN"/>
    <property type="match status" value="1"/>
</dbReference>
<proteinExistence type="predicted"/>
<dbReference type="EMBL" id="JNBR01000523">
    <property type="protein sequence ID" value="OQR91496.1"/>
    <property type="molecule type" value="Genomic_DNA"/>
</dbReference>
<gene>
    <name evidence="1" type="ORF">ACHHYP_04655</name>
</gene>
<evidence type="ECO:0008006" key="3">
    <source>
        <dbReference type="Google" id="ProtNLM"/>
    </source>
</evidence>
<keyword evidence="2" id="KW-1185">Reference proteome</keyword>
<organism evidence="1 2">
    <name type="scientific">Achlya hypogyna</name>
    <name type="common">Oomycete</name>
    <name type="synonym">Protoachlya hypogyna</name>
    <dbReference type="NCBI Taxonomy" id="1202772"/>
    <lineage>
        <taxon>Eukaryota</taxon>
        <taxon>Sar</taxon>
        <taxon>Stramenopiles</taxon>
        <taxon>Oomycota</taxon>
        <taxon>Saprolegniomycetes</taxon>
        <taxon>Saprolegniales</taxon>
        <taxon>Achlyaceae</taxon>
        <taxon>Achlya</taxon>
    </lineage>
</organism>
<dbReference type="STRING" id="1202772.A0A1V9Z0F3"/>
<dbReference type="SUPFAM" id="SSF48403">
    <property type="entry name" value="Ankyrin repeat"/>
    <property type="match status" value="1"/>
</dbReference>
<dbReference type="InterPro" id="IPR036770">
    <property type="entry name" value="Ankyrin_rpt-contain_sf"/>
</dbReference>
<evidence type="ECO:0000313" key="2">
    <source>
        <dbReference type="Proteomes" id="UP000243579"/>
    </source>
</evidence>
<name>A0A1V9Z0F3_ACHHY</name>
<protein>
    <recommendedName>
        <fullName evidence="3">Ankyrin repeat protein</fullName>
    </recommendedName>
</protein>
<dbReference type="Proteomes" id="UP000243579">
    <property type="component" value="Unassembled WGS sequence"/>
</dbReference>
<comment type="caution">
    <text evidence="1">The sequence shown here is derived from an EMBL/GenBank/DDBJ whole genome shotgun (WGS) entry which is preliminary data.</text>
</comment>
<sequence length="274" mass="30630">MADTIAFVLRTPELFEVINRYSPGKPRALIAPLKAWERSRHMDHVTFLRNLEATSEGTPYLRLLWRFDSSQFTSTLMDAAARIGAAEALRFFHEMGITCTVEAMNSAACWGHLDVIKFLTQHDSAGCTTDAMDYASLWGRLEIVEYLHKHRSEGCTTRALDWAAGRNHFSVVQFLHENRAEGCTYRAMNIAAANGHLEMVRWLHENRSEGCTAEAIDRAALGGHMDVVKFLTENRSEGFTRYAIPQAESAGFTEIVEYLKAVNAAKEAKAAAIA</sequence>
<dbReference type="PANTHER" id="PTHR46586:SF3">
    <property type="entry name" value="ANKYRIN REPEAT-CONTAINING PROTEIN"/>
    <property type="match status" value="1"/>
</dbReference>
<dbReference type="AlphaFoldDB" id="A0A1V9Z0F3"/>